<evidence type="ECO:0000313" key="3">
    <source>
        <dbReference type="Proteomes" id="UP000703269"/>
    </source>
</evidence>
<organism evidence="2 3">
    <name type="scientific">Phanerochaete sordida</name>
    <dbReference type="NCBI Taxonomy" id="48140"/>
    <lineage>
        <taxon>Eukaryota</taxon>
        <taxon>Fungi</taxon>
        <taxon>Dikarya</taxon>
        <taxon>Basidiomycota</taxon>
        <taxon>Agaricomycotina</taxon>
        <taxon>Agaricomycetes</taxon>
        <taxon>Polyporales</taxon>
        <taxon>Phanerochaetaceae</taxon>
        <taxon>Phanerochaete</taxon>
    </lineage>
</organism>
<dbReference type="Pfam" id="PF06172">
    <property type="entry name" value="Cupin_5"/>
    <property type="match status" value="1"/>
</dbReference>
<name>A0A9P3LDG8_9APHY</name>
<evidence type="ECO:0000313" key="2">
    <source>
        <dbReference type="EMBL" id="GJE91511.1"/>
    </source>
</evidence>
<accession>A0A9P3LDG8</accession>
<dbReference type="InterPro" id="IPR009327">
    <property type="entry name" value="Cupin_DUF985"/>
</dbReference>
<dbReference type="CDD" id="cd06121">
    <property type="entry name" value="cupin_YML079wp"/>
    <property type="match status" value="1"/>
</dbReference>
<sequence>MPSTKGTKHLQYPNSNREVVSLLKMQKHPEGGYFVETDRQEEQVPSPFADGKPRPLATTIYYLLTYEDPAGVFHMNKSVTMHVLHQGRAEYTLIHPSNPPRIETIVMGPNIDKGETLQLLVGSNVWKKSKLLDDDVAAADEDAAKRDRTGCLITEVVFPGFHWEDHGYLSRAELEKLWGGKAGWEEWAPFVKGE</sequence>
<dbReference type="SUPFAM" id="SSF51182">
    <property type="entry name" value="RmlC-like cupins"/>
    <property type="match status" value="1"/>
</dbReference>
<gene>
    <name evidence="2" type="ORF">PsYK624_076610</name>
</gene>
<dbReference type="Proteomes" id="UP000703269">
    <property type="component" value="Unassembled WGS sequence"/>
</dbReference>
<comment type="caution">
    <text evidence="2">The sequence shown here is derived from an EMBL/GenBank/DDBJ whole genome shotgun (WGS) entry which is preliminary data.</text>
</comment>
<dbReference type="InterPro" id="IPR014710">
    <property type="entry name" value="RmlC-like_jellyroll"/>
</dbReference>
<keyword evidence="3" id="KW-1185">Reference proteome</keyword>
<dbReference type="Gene3D" id="2.60.120.10">
    <property type="entry name" value="Jelly Rolls"/>
    <property type="match status" value="1"/>
</dbReference>
<feature type="domain" description="DUF985" evidence="1">
    <location>
        <begin position="18"/>
        <end position="167"/>
    </location>
</feature>
<dbReference type="PANTHER" id="PTHR33387:SF3">
    <property type="entry name" value="DUF985 DOMAIN-CONTAINING PROTEIN"/>
    <property type="match status" value="1"/>
</dbReference>
<reference evidence="2 3" key="1">
    <citation type="submission" date="2021-08" db="EMBL/GenBank/DDBJ databases">
        <title>Draft Genome Sequence of Phanerochaete sordida strain YK-624.</title>
        <authorList>
            <person name="Mori T."/>
            <person name="Dohra H."/>
            <person name="Suzuki T."/>
            <person name="Kawagishi H."/>
            <person name="Hirai H."/>
        </authorList>
    </citation>
    <scope>NUCLEOTIDE SEQUENCE [LARGE SCALE GENOMIC DNA]</scope>
    <source>
        <strain evidence="2 3">YK-624</strain>
    </source>
</reference>
<protein>
    <submittedName>
        <fullName evidence="2">Cupin domain-containing protein</fullName>
    </submittedName>
</protein>
<proteinExistence type="predicted"/>
<dbReference type="InterPro" id="IPR011051">
    <property type="entry name" value="RmlC_Cupin_sf"/>
</dbReference>
<dbReference type="PANTHER" id="PTHR33387">
    <property type="entry name" value="RMLC-LIKE JELLY ROLL FOLD PROTEIN"/>
    <property type="match status" value="1"/>
</dbReference>
<evidence type="ECO:0000259" key="1">
    <source>
        <dbReference type="Pfam" id="PF06172"/>
    </source>
</evidence>
<dbReference type="EMBL" id="BPQB01000021">
    <property type="protein sequence ID" value="GJE91511.1"/>
    <property type="molecule type" value="Genomic_DNA"/>
</dbReference>
<dbReference type="AlphaFoldDB" id="A0A9P3LDG8"/>
<dbReference type="OrthoDB" id="6614653at2759"/>
<dbReference type="InterPro" id="IPR039935">
    <property type="entry name" value="YML079W-like"/>
</dbReference>